<evidence type="ECO:0000313" key="2">
    <source>
        <dbReference type="Ensembl" id="ENSSDUP00000014504.1"/>
    </source>
</evidence>
<reference evidence="2" key="2">
    <citation type="submission" date="2025-09" db="UniProtKB">
        <authorList>
            <consortium name="Ensembl"/>
        </authorList>
    </citation>
    <scope>IDENTIFICATION</scope>
</reference>
<dbReference type="STRING" id="41447.ENSSDUP00000014504"/>
<keyword evidence="3" id="KW-1185">Reference proteome</keyword>
<dbReference type="AlphaFoldDB" id="A0A3B4U7C9"/>
<dbReference type="GeneTree" id="ENSGT01150000288181"/>
<name>A0A3B4U7C9_SERDU</name>
<evidence type="ECO:0000256" key="1">
    <source>
        <dbReference type="SAM" id="MobiDB-lite"/>
    </source>
</evidence>
<reference evidence="2" key="1">
    <citation type="submission" date="2025-08" db="UniProtKB">
        <authorList>
            <consortium name="Ensembl"/>
        </authorList>
    </citation>
    <scope>IDENTIFICATION</scope>
</reference>
<organism evidence="2 3">
    <name type="scientific">Seriola dumerili</name>
    <name type="common">Greater amberjack</name>
    <name type="synonym">Caranx dumerili</name>
    <dbReference type="NCBI Taxonomy" id="41447"/>
    <lineage>
        <taxon>Eukaryota</taxon>
        <taxon>Metazoa</taxon>
        <taxon>Chordata</taxon>
        <taxon>Craniata</taxon>
        <taxon>Vertebrata</taxon>
        <taxon>Euteleostomi</taxon>
        <taxon>Actinopterygii</taxon>
        <taxon>Neopterygii</taxon>
        <taxon>Teleostei</taxon>
        <taxon>Neoteleostei</taxon>
        <taxon>Acanthomorphata</taxon>
        <taxon>Carangaria</taxon>
        <taxon>Carangiformes</taxon>
        <taxon>Carangidae</taxon>
        <taxon>Seriola</taxon>
    </lineage>
</organism>
<accession>A0A3B4U7C9</accession>
<proteinExistence type="predicted"/>
<evidence type="ECO:0000313" key="3">
    <source>
        <dbReference type="Proteomes" id="UP000261420"/>
    </source>
</evidence>
<protein>
    <submittedName>
        <fullName evidence="2">Uncharacterized protein</fullName>
    </submittedName>
</protein>
<feature type="region of interest" description="Disordered" evidence="1">
    <location>
        <begin position="154"/>
        <end position="177"/>
    </location>
</feature>
<feature type="region of interest" description="Disordered" evidence="1">
    <location>
        <begin position="1"/>
        <end position="22"/>
    </location>
</feature>
<dbReference type="Proteomes" id="UP000261420">
    <property type="component" value="Unplaced"/>
</dbReference>
<dbReference type="Ensembl" id="ENSSDUT00000014784.1">
    <property type="protein sequence ID" value="ENSSDUP00000014504.1"/>
    <property type="gene ID" value="ENSSDUG00000010595.1"/>
</dbReference>
<sequence>QLSPSSGAASSVGRGPRRCGPFAGREELKDGLRRIYAVRHQLFPPLLLCRKAPLLSPSNLDNMQLFFTQAFCFQSLGCNSVHREPAVGEPAVGEPAVEEPAVGEPAVGEPAVGEPAVGEPAVGEPAVGEPAVGEPAVGEPAVGEPTVREPAVGEATVGEPAVGEATVGEPAVGEPATERNNLRPYFTSFSLSFFLCFTHPKPPPPVPSDPTGPL</sequence>